<dbReference type="CDD" id="cd17574">
    <property type="entry name" value="REC_OmpR"/>
    <property type="match status" value="1"/>
</dbReference>
<dbReference type="Gene3D" id="3.40.50.2300">
    <property type="match status" value="1"/>
</dbReference>
<sequence>MKNNYKIAIVDDEPKIVRFIKANLLSFNYQVCTFSNGEQFLEQFDLHEPDLVLLDVMMPDMDGFTVLKQLRKFSKVPVIFLTARSASDDMLQAFDLEADDYLTKPFSLDELFARVKAVLRRTKVNYELSREESRITTYNLEINIAQKRVYVKGNEVKLTNIEYLILELLGMHMDKIISHEQILTTVWGPDYSNEIEYLRVAVARIRKKLKQAGCDHYQEVIKTYSGIGYSLISSKGDYESEKKPASEENQPLEE</sequence>
<evidence type="ECO:0000256" key="2">
    <source>
        <dbReference type="ARBA" id="ARBA00023012"/>
    </source>
</evidence>
<keyword evidence="11" id="KW-1185">Reference proteome</keyword>
<feature type="DNA-binding region" description="OmpR/PhoB-type" evidence="7">
    <location>
        <begin position="132"/>
        <end position="233"/>
    </location>
</feature>
<dbReference type="EMBL" id="BAAACX010000020">
    <property type="protein sequence ID" value="GAA0407313.1"/>
    <property type="molecule type" value="Genomic_DNA"/>
</dbReference>
<evidence type="ECO:0000259" key="9">
    <source>
        <dbReference type="PROSITE" id="PS51755"/>
    </source>
</evidence>
<dbReference type="InterPro" id="IPR001867">
    <property type="entry name" value="OmpR/PhoB-type_DNA-bd"/>
</dbReference>
<dbReference type="SUPFAM" id="SSF52172">
    <property type="entry name" value="CheY-like"/>
    <property type="match status" value="1"/>
</dbReference>
<dbReference type="InterPro" id="IPR039420">
    <property type="entry name" value="WalR-like"/>
</dbReference>
<dbReference type="RefSeq" id="WP_343864574.1">
    <property type="nucleotide sequence ID" value="NZ_BAAACX010000020.1"/>
</dbReference>
<dbReference type="CDD" id="cd00383">
    <property type="entry name" value="trans_reg_C"/>
    <property type="match status" value="1"/>
</dbReference>
<keyword evidence="4 7" id="KW-0238">DNA-binding</keyword>
<keyword evidence="2" id="KW-0902">Two-component regulatory system</keyword>
<evidence type="ECO:0000256" key="4">
    <source>
        <dbReference type="ARBA" id="ARBA00023125"/>
    </source>
</evidence>
<dbReference type="PROSITE" id="PS50110">
    <property type="entry name" value="RESPONSE_REGULATORY"/>
    <property type="match status" value="1"/>
</dbReference>
<accession>A0ABP3IJQ7</accession>
<feature type="domain" description="OmpR/PhoB-type" evidence="9">
    <location>
        <begin position="132"/>
        <end position="233"/>
    </location>
</feature>
<evidence type="ECO:0000259" key="8">
    <source>
        <dbReference type="PROSITE" id="PS50110"/>
    </source>
</evidence>
<evidence type="ECO:0000256" key="5">
    <source>
        <dbReference type="ARBA" id="ARBA00023163"/>
    </source>
</evidence>
<comment type="caution">
    <text evidence="10">The sequence shown here is derived from an EMBL/GenBank/DDBJ whole genome shotgun (WGS) entry which is preliminary data.</text>
</comment>
<evidence type="ECO:0000256" key="1">
    <source>
        <dbReference type="ARBA" id="ARBA00022553"/>
    </source>
</evidence>
<protein>
    <submittedName>
        <fullName evidence="10">Response regulator transcription factor</fullName>
    </submittedName>
</protein>
<dbReference type="SMART" id="SM00448">
    <property type="entry name" value="REC"/>
    <property type="match status" value="1"/>
</dbReference>
<feature type="modified residue" description="4-aspartylphosphate" evidence="6">
    <location>
        <position position="55"/>
    </location>
</feature>
<dbReference type="Pfam" id="PF00072">
    <property type="entry name" value="Response_reg"/>
    <property type="match status" value="1"/>
</dbReference>
<reference evidence="11" key="1">
    <citation type="journal article" date="2019" name="Int. J. Syst. Evol. Microbiol.">
        <title>The Global Catalogue of Microorganisms (GCM) 10K type strain sequencing project: providing services to taxonomists for standard genome sequencing and annotation.</title>
        <authorList>
            <consortium name="The Broad Institute Genomics Platform"/>
            <consortium name="The Broad Institute Genome Sequencing Center for Infectious Disease"/>
            <person name="Wu L."/>
            <person name="Ma J."/>
        </authorList>
    </citation>
    <scope>NUCLEOTIDE SEQUENCE [LARGE SCALE GENOMIC DNA]</scope>
    <source>
        <strain evidence="11">JCM 12774</strain>
    </source>
</reference>
<dbReference type="Gene3D" id="1.10.10.10">
    <property type="entry name" value="Winged helix-like DNA-binding domain superfamily/Winged helix DNA-binding domain"/>
    <property type="match status" value="1"/>
</dbReference>
<dbReference type="Proteomes" id="UP001500340">
    <property type="component" value="Unassembled WGS sequence"/>
</dbReference>
<dbReference type="PROSITE" id="PS51755">
    <property type="entry name" value="OMPR_PHOB"/>
    <property type="match status" value="1"/>
</dbReference>
<dbReference type="Pfam" id="PF00486">
    <property type="entry name" value="Trans_reg_C"/>
    <property type="match status" value="1"/>
</dbReference>
<evidence type="ECO:0000313" key="11">
    <source>
        <dbReference type="Proteomes" id="UP001500340"/>
    </source>
</evidence>
<dbReference type="InterPro" id="IPR001789">
    <property type="entry name" value="Sig_transdc_resp-reg_receiver"/>
</dbReference>
<dbReference type="PANTHER" id="PTHR48111:SF50">
    <property type="entry name" value="KDP OPERON TRANSCRIPTIONAL REGULATORY PROTEIN KDPE"/>
    <property type="match status" value="1"/>
</dbReference>
<evidence type="ECO:0000313" key="10">
    <source>
        <dbReference type="EMBL" id="GAA0407313.1"/>
    </source>
</evidence>
<dbReference type="InterPro" id="IPR036388">
    <property type="entry name" value="WH-like_DNA-bd_sf"/>
</dbReference>
<organism evidence="10 11">
    <name type="scientific">Paenibacillus motobuensis</name>
    <dbReference type="NCBI Taxonomy" id="295324"/>
    <lineage>
        <taxon>Bacteria</taxon>
        <taxon>Bacillati</taxon>
        <taxon>Bacillota</taxon>
        <taxon>Bacilli</taxon>
        <taxon>Bacillales</taxon>
        <taxon>Paenibacillaceae</taxon>
        <taxon>Paenibacillus</taxon>
    </lineage>
</organism>
<evidence type="ECO:0000256" key="3">
    <source>
        <dbReference type="ARBA" id="ARBA00023015"/>
    </source>
</evidence>
<dbReference type="SMART" id="SM00862">
    <property type="entry name" value="Trans_reg_C"/>
    <property type="match status" value="1"/>
</dbReference>
<name>A0ABP3IJQ7_9BACL</name>
<evidence type="ECO:0000256" key="6">
    <source>
        <dbReference type="PROSITE-ProRule" id="PRU00169"/>
    </source>
</evidence>
<dbReference type="PANTHER" id="PTHR48111">
    <property type="entry name" value="REGULATOR OF RPOS"/>
    <property type="match status" value="1"/>
</dbReference>
<keyword evidence="1 6" id="KW-0597">Phosphoprotein</keyword>
<evidence type="ECO:0000256" key="7">
    <source>
        <dbReference type="PROSITE-ProRule" id="PRU01091"/>
    </source>
</evidence>
<keyword evidence="5" id="KW-0804">Transcription</keyword>
<dbReference type="InterPro" id="IPR011006">
    <property type="entry name" value="CheY-like_superfamily"/>
</dbReference>
<gene>
    <name evidence="10" type="ORF">GCM10008933_41870</name>
</gene>
<feature type="domain" description="Response regulatory" evidence="8">
    <location>
        <begin position="6"/>
        <end position="119"/>
    </location>
</feature>
<keyword evidence="3" id="KW-0805">Transcription regulation</keyword>
<proteinExistence type="predicted"/>
<dbReference type="Gene3D" id="6.10.250.690">
    <property type="match status" value="1"/>
</dbReference>